<evidence type="ECO:0008006" key="4">
    <source>
        <dbReference type="Google" id="ProtNLM"/>
    </source>
</evidence>
<proteinExistence type="predicted"/>
<dbReference type="SUPFAM" id="SSF56300">
    <property type="entry name" value="Metallo-dependent phosphatases"/>
    <property type="match status" value="1"/>
</dbReference>
<dbReference type="EMBL" id="UINC01010911">
    <property type="protein sequence ID" value="SVA48353.1"/>
    <property type="molecule type" value="Genomic_DNA"/>
</dbReference>
<organism evidence="3">
    <name type="scientific">marine metagenome</name>
    <dbReference type="NCBI Taxonomy" id="408172"/>
    <lineage>
        <taxon>unclassified sequences</taxon>
        <taxon>metagenomes</taxon>
        <taxon>ecological metagenomes</taxon>
    </lineage>
</organism>
<dbReference type="Gene3D" id="3.60.21.10">
    <property type="match status" value="1"/>
</dbReference>
<evidence type="ECO:0000313" key="3">
    <source>
        <dbReference type="EMBL" id="SVA48353.1"/>
    </source>
</evidence>
<evidence type="ECO:0000256" key="1">
    <source>
        <dbReference type="SAM" id="Coils"/>
    </source>
</evidence>
<dbReference type="PANTHER" id="PTHR11575">
    <property type="entry name" value="5'-NUCLEOTIDASE-RELATED"/>
    <property type="match status" value="1"/>
</dbReference>
<gene>
    <name evidence="3" type="ORF">METZ01_LOCUS101207</name>
</gene>
<accession>A0A381W8W9</accession>
<dbReference type="PANTHER" id="PTHR11575:SF24">
    <property type="entry name" value="5'-NUCLEOTIDASE"/>
    <property type="match status" value="1"/>
</dbReference>
<evidence type="ECO:0000256" key="2">
    <source>
        <dbReference type="SAM" id="MobiDB-lite"/>
    </source>
</evidence>
<feature type="coiled-coil region" evidence="1">
    <location>
        <begin position="218"/>
        <end position="278"/>
    </location>
</feature>
<sequence length="342" mass="38300">MNELRDSGVDPLIIDAGDLFFSTANLNSKNKKSELYRASAILEGYNRVGCDAINVGHYEVLNGLSFLKSMEEKTEIPFLSANLRDSQTNELLFEPFLIIEKESLKIGIVGVTDKLPDTTKSMIADNYIEAGNHYIDELSNQADIIVIMVNSNRKTYSELPTLFANADFIVTSGSTNMTRENTRQKEGGPFLYSCGKQGKYMSVLSVEMEDTKAPIVDISSHEKNISSIRKRFERLQKKDPNKSLDELYAGQANVLKIIEQNRNKLKESETAIKSAQNTLTFETIALNKKIQDNPELLAFVDESLATCSSLKPKSAKKRPKSKSNKKGKQISKQKQNHIGHDH</sequence>
<dbReference type="AlphaFoldDB" id="A0A381W8W9"/>
<dbReference type="InterPro" id="IPR029052">
    <property type="entry name" value="Metallo-depent_PP-like"/>
</dbReference>
<feature type="region of interest" description="Disordered" evidence="2">
    <location>
        <begin position="309"/>
        <end position="342"/>
    </location>
</feature>
<dbReference type="InterPro" id="IPR006179">
    <property type="entry name" value="5_nucleotidase/apyrase"/>
</dbReference>
<dbReference type="GO" id="GO:0016787">
    <property type="term" value="F:hydrolase activity"/>
    <property type="evidence" value="ECO:0007669"/>
    <property type="project" value="InterPro"/>
</dbReference>
<feature type="compositionally biased region" description="Basic residues" evidence="2">
    <location>
        <begin position="313"/>
        <end position="342"/>
    </location>
</feature>
<protein>
    <recommendedName>
        <fullName evidence="4">5'-Nucleotidase C-terminal domain-containing protein</fullName>
    </recommendedName>
</protein>
<reference evidence="3" key="1">
    <citation type="submission" date="2018-05" db="EMBL/GenBank/DDBJ databases">
        <authorList>
            <person name="Lanie J.A."/>
            <person name="Ng W.-L."/>
            <person name="Kazmierczak K.M."/>
            <person name="Andrzejewski T.M."/>
            <person name="Davidsen T.M."/>
            <person name="Wayne K.J."/>
            <person name="Tettelin H."/>
            <person name="Glass J.I."/>
            <person name="Rusch D."/>
            <person name="Podicherti R."/>
            <person name="Tsui H.-C.T."/>
            <person name="Winkler M.E."/>
        </authorList>
    </citation>
    <scope>NUCLEOTIDE SEQUENCE</scope>
</reference>
<keyword evidence="1" id="KW-0175">Coiled coil</keyword>
<name>A0A381W8W9_9ZZZZ</name>
<dbReference type="GO" id="GO:0009166">
    <property type="term" value="P:nucleotide catabolic process"/>
    <property type="evidence" value="ECO:0007669"/>
    <property type="project" value="InterPro"/>
</dbReference>